<accession>A0AA96GIP3</accession>
<evidence type="ECO:0000313" key="5">
    <source>
        <dbReference type="Proteomes" id="UP001302494"/>
    </source>
</evidence>
<dbReference type="Proteomes" id="UP001302494">
    <property type="component" value="Chromosome"/>
</dbReference>
<reference evidence="4 5" key="1">
    <citation type="submission" date="2023-01" db="EMBL/GenBank/DDBJ databases">
        <title>Cultivation and genomic characterization of new, ubiquitous marine nitrite-oxidizing bacteria from the Nitrospirales.</title>
        <authorList>
            <person name="Mueller A.J."/>
            <person name="Daebeler A."/>
            <person name="Herbold C.W."/>
            <person name="Kirkegaard R.H."/>
            <person name="Daims H."/>
        </authorList>
    </citation>
    <scope>NUCLEOTIDE SEQUENCE [LARGE SCALE GENOMIC DNA]</scope>
    <source>
        <strain evidence="4 5">DK</strain>
    </source>
</reference>
<dbReference type="GO" id="GO:0046872">
    <property type="term" value="F:metal ion binding"/>
    <property type="evidence" value="ECO:0007669"/>
    <property type="project" value="InterPro"/>
</dbReference>
<proteinExistence type="predicted"/>
<dbReference type="Pfam" id="PF25137">
    <property type="entry name" value="ADH_Fe_C"/>
    <property type="match status" value="1"/>
</dbReference>
<keyword evidence="5" id="KW-1185">Reference proteome</keyword>
<evidence type="ECO:0000256" key="1">
    <source>
        <dbReference type="ARBA" id="ARBA00023002"/>
    </source>
</evidence>
<dbReference type="PANTHER" id="PTHR11496">
    <property type="entry name" value="ALCOHOL DEHYDROGENASE"/>
    <property type="match status" value="1"/>
</dbReference>
<dbReference type="InterPro" id="IPR001670">
    <property type="entry name" value="ADH_Fe/GldA"/>
</dbReference>
<gene>
    <name evidence="4" type="ORF">PQG83_05155</name>
</gene>
<name>A0AA96GIP3_9BACT</name>
<dbReference type="EMBL" id="CP116968">
    <property type="protein sequence ID" value="WNM63144.1"/>
    <property type="molecule type" value="Genomic_DNA"/>
</dbReference>
<feature type="domain" description="Alcohol dehydrogenase iron-type/glycerol dehydrogenase GldA" evidence="2">
    <location>
        <begin position="17"/>
        <end position="132"/>
    </location>
</feature>
<dbReference type="Pfam" id="PF00465">
    <property type="entry name" value="Fe-ADH"/>
    <property type="match status" value="1"/>
</dbReference>
<feature type="domain" description="Fe-containing alcohol dehydrogenase-like C-terminal" evidence="3">
    <location>
        <begin position="145"/>
        <end position="312"/>
    </location>
</feature>
<dbReference type="InterPro" id="IPR056798">
    <property type="entry name" value="ADH_Fe_C"/>
</dbReference>
<dbReference type="GO" id="GO:0004022">
    <property type="term" value="F:alcohol dehydrogenase (NAD+) activity"/>
    <property type="evidence" value="ECO:0007669"/>
    <property type="project" value="TreeGrafter"/>
</dbReference>
<dbReference type="Gene3D" id="3.40.50.1970">
    <property type="match status" value="1"/>
</dbReference>
<dbReference type="CDD" id="cd08182">
    <property type="entry name" value="HEPD"/>
    <property type="match status" value="1"/>
</dbReference>
<dbReference type="RefSeq" id="WP_312747522.1">
    <property type="nucleotide sequence ID" value="NZ_CP116968.1"/>
</dbReference>
<evidence type="ECO:0000313" key="4">
    <source>
        <dbReference type="EMBL" id="WNM63144.1"/>
    </source>
</evidence>
<sequence>MMKSDILMGSPNLPEGRLFLVTGRHSYKASGADRFFNESDYVHFTSSGSNPTLSDVEKGRKAFQVEDFDYVAAVGGGSVIDLAKLINQSRKPLLAIPTTAGTGSEVTSFATLFINGVKTSVEGLRPNWFILDHQLLQSVPRYPAICAGLDALCQSIESLWSKQATEESKKYAEHSVRLALEHIVPAVEGRKDSQAYMLRAAHLSGRAIDISKTTAAHALSYSLTTRFGIPHGHAVALTIDSLRMINRFPDVEKLLGGTTVSGIMRRLGVRSNLAEFGIGNSDIDQIANLVDLQRLLNNPVHLSHSDLVAMLCSEVRPYGR</sequence>
<dbReference type="Gene3D" id="1.20.1090.10">
    <property type="entry name" value="Dehydroquinate synthase-like - alpha domain"/>
    <property type="match status" value="1"/>
</dbReference>
<evidence type="ECO:0000259" key="3">
    <source>
        <dbReference type="Pfam" id="PF25137"/>
    </source>
</evidence>
<organism evidence="4 5">
    <name type="scientific">Candidatus Nitrospira neomarina</name>
    <dbReference type="NCBI Taxonomy" id="3020899"/>
    <lineage>
        <taxon>Bacteria</taxon>
        <taxon>Pseudomonadati</taxon>
        <taxon>Nitrospirota</taxon>
        <taxon>Nitrospiria</taxon>
        <taxon>Nitrospirales</taxon>
        <taxon>Nitrospiraceae</taxon>
        <taxon>Nitrospira</taxon>
    </lineage>
</organism>
<dbReference type="InterPro" id="IPR039697">
    <property type="entry name" value="Alcohol_dehydrogenase_Fe"/>
</dbReference>
<dbReference type="InterPro" id="IPR035873">
    <property type="entry name" value="PhpC"/>
</dbReference>
<dbReference type="PANTHER" id="PTHR11496:SF103">
    <property type="entry name" value="DEHYDROGENASE, PUTATIVE-RELATED"/>
    <property type="match status" value="1"/>
</dbReference>
<dbReference type="SUPFAM" id="SSF56796">
    <property type="entry name" value="Dehydroquinate synthase-like"/>
    <property type="match status" value="1"/>
</dbReference>
<evidence type="ECO:0000259" key="2">
    <source>
        <dbReference type="Pfam" id="PF00465"/>
    </source>
</evidence>
<keyword evidence="1" id="KW-0560">Oxidoreductase</keyword>
<dbReference type="KEGG" id="nneo:PQG83_05155"/>
<protein>
    <submittedName>
        <fullName evidence="4">Phosphonoacetaldehyde reductase</fullName>
    </submittedName>
</protein>
<dbReference type="GO" id="GO:0017000">
    <property type="term" value="P:antibiotic biosynthetic process"/>
    <property type="evidence" value="ECO:0007669"/>
    <property type="project" value="InterPro"/>
</dbReference>
<dbReference type="AlphaFoldDB" id="A0AA96GIP3"/>